<evidence type="ECO:0000313" key="4">
    <source>
        <dbReference type="Proteomes" id="UP000075573"/>
    </source>
</evidence>
<evidence type="ECO:0000313" key="3">
    <source>
        <dbReference type="EMBL" id="KXV02209.1"/>
    </source>
</evidence>
<keyword evidence="2" id="KW-0812">Transmembrane</keyword>
<dbReference type="EMBL" id="LHZB01000101">
    <property type="protein sequence ID" value="KXV02209.1"/>
    <property type="molecule type" value="Genomic_DNA"/>
</dbReference>
<comment type="caution">
    <text evidence="3">The sequence shown here is derived from an EMBL/GenBank/DDBJ whole genome shotgun (WGS) entry which is preliminary data.</text>
</comment>
<name>A0A149QY18_9PROT</name>
<keyword evidence="2" id="KW-0472">Membrane</keyword>
<evidence type="ECO:0000256" key="1">
    <source>
        <dbReference type="SAM" id="MobiDB-lite"/>
    </source>
</evidence>
<reference evidence="3 4" key="1">
    <citation type="submission" date="2015-06" db="EMBL/GenBank/DDBJ databases">
        <title>Improved classification and identification of acetic acid bacteria using matrix-assisted laser desorption/ionization time-of-flight mass spectrometry; Gluconobacter nephelii and Gluconobacter uchimurae are later heterotypic synonyms of Gluconobacter japonicus and Gluconobacter oxydans, respectively.</title>
        <authorList>
            <person name="Li L."/>
            <person name="Cleenwerck I."/>
            <person name="De Vuyst L."/>
            <person name="Vandamme P."/>
        </authorList>
    </citation>
    <scope>NUCLEOTIDE SEQUENCE [LARGE SCALE GENOMIC DNA]</scope>
    <source>
        <strain evidence="3 4">LMG 1764</strain>
    </source>
</reference>
<dbReference type="AlphaFoldDB" id="A0A149QY18"/>
<evidence type="ECO:0000256" key="2">
    <source>
        <dbReference type="SAM" id="Phobius"/>
    </source>
</evidence>
<protein>
    <submittedName>
        <fullName evidence="3">Uncharacterized protein</fullName>
    </submittedName>
</protein>
<proteinExistence type="predicted"/>
<keyword evidence="2" id="KW-1133">Transmembrane helix</keyword>
<dbReference type="PATRIC" id="fig|442.7.peg.3222"/>
<accession>A0A149QY18</accession>
<feature type="region of interest" description="Disordered" evidence="1">
    <location>
        <begin position="98"/>
        <end position="130"/>
    </location>
</feature>
<gene>
    <name evidence="3" type="ORF">AD929_03670</name>
</gene>
<feature type="transmembrane region" description="Helical" evidence="2">
    <location>
        <begin position="6"/>
        <end position="25"/>
    </location>
</feature>
<organism evidence="3 4">
    <name type="scientific">Gluconobacter potus</name>
    <dbReference type="NCBI Taxonomy" id="2724927"/>
    <lineage>
        <taxon>Bacteria</taxon>
        <taxon>Pseudomonadati</taxon>
        <taxon>Pseudomonadota</taxon>
        <taxon>Alphaproteobacteria</taxon>
        <taxon>Acetobacterales</taxon>
        <taxon>Acetobacteraceae</taxon>
        <taxon>Gluconobacter</taxon>
    </lineage>
</organism>
<dbReference type="RefSeq" id="WP_062494454.1">
    <property type="nucleotide sequence ID" value="NZ_LHZB01000101.1"/>
</dbReference>
<sequence length="130" mass="14249">MTPSVLFQDLVYTALISLIFYATVIRDSRRDDERRMRKVMQMQPGDTVSAGGLLGRIVEKGTFRQPFVLDISLTETPNLVHAELRHLGVPVTEDAANADVKYTLPEPPAPERPVPEAGSPDTPTAHGPVS</sequence>
<dbReference type="Proteomes" id="UP000075573">
    <property type="component" value="Unassembled WGS sequence"/>
</dbReference>